<organism evidence="1 2">
    <name type="scientific">Avena sativa</name>
    <name type="common">Oat</name>
    <dbReference type="NCBI Taxonomy" id="4498"/>
    <lineage>
        <taxon>Eukaryota</taxon>
        <taxon>Viridiplantae</taxon>
        <taxon>Streptophyta</taxon>
        <taxon>Embryophyta</taxon>
        <taxon>Tracheophyta</taxon>
        <taxon>Spermatophyta</taxon>
        <taxon>Magnoliopsida</taxon>
        <taxon>Liliopsida</taxon>
        <taxon>Poales</taxon>
        <taxon>Poaceae</taxon>
        <taxon>BOP clade</taxon>
        <taxon>Pooideae</taxon>
        <taxon>Poodae</taxon>
        <taxon>Poeae</taxon>
        <taxon>Poeae Chloroplast Group 1 (Aveneae type)</taxon>
        <taxon>Aveninae</taxon>
        <taxon>Avena</taxon>
    </lineage>
</organism>
<sequence length="314" mass="33292">MIKYSRKALVQGSTHDFSVPRQQAQSKRLARGFLLLCSPLISSLRPKHTRLLSLPLFFGSSSSSSSRSMDASSSDRQSPRSRQLQLQGPRPPRLSVSKDSHKVRKPPVVPLPHGAQQPRGRNHQPRAPVIIYDASPKVIHTQPSEFMALVQRLTGPAGAGAAHPTEAAAEAPPPQFQPQEFLLSPTAGLSPAARYAAIETSVRPLPPGPAPYPYAGSWVDLDGLAEVLGPGRPGILSPVPSTLPPAASAGLFSPLPFDAASLSWLNDLSPFLPSAGAGARDAPFASSPGGMLLATPTMPSPGMMMRFFSDFPDL</sequence>
<name>A0ACD5ZEJ5_AVESA</name>
<proteinExistence type="predicted"/>
<keyword evidence="2" id="KW-1185">Reference proteome</keyword>
<protein>
    <submittedName>
        <fullName evidence="1">Uncharacterized protein</fullName>
    </submittedName>
</protein>
<dbReference type="Proteomes" id="UP001732700">
    <property type="component" value="Chromosome 6C"/>
</dbReference>
<accession>A0ACD5ZEJ5</accession>
<evidence type="ECO:0000313" key="1">
    <source>
        <dbReference type="EnsemblPlants" id="AVESA.00010b.r2.6CG1135640.1.CDS.1"/>
    </source>
</evidence>
<dbReference type="EnsemblPlants" id="AVESA.00010b.r2.6CG1135640.1">
    <property type="protein sequence ID" value="AVESA.00010b.r2.6CG1135640.1.CDS.1"/>
    <property type="gene ID" value="AVESA.00010b.r2.6CG1135640"/>
</dbReference>
<reference evidence="1" key="2">
    <citation type="submission" date="2025-09" db="UniProtKB">
        <authorList>
            <consortium name="EnsemblPlants"/>
        </authorList>
    </citation>
    <scope>IDENTIFICATION</scope>
</reference>
<reference evidence="1" key="1">
    <citation type="submission" date="2021-05" db="EMBL/GenBank/DDBJ databases">
        <authorList>
            <person name="Scholz U."/>
            <person name="Mascher M."/>
            <person name="Fiebig A."/>
        </authorList>
    </citation>
    <scope>NUCLEOTIDE SEQUENCE [LARGE SCALE GENOMIC DNA]</scope>
</reference>
<evidence type="ECO:0000313" key="2">
    <source>
        <dbReference type="Proteomes" id="UP001732700"/>
    </source>
</evidence>